<dbReference type="Proteomes" id="UP000283523">
    <property type="component" value="Unassembled WGS sequence"/>
</dbReference>
<evidence type="ECO:0000313" key="2">
    <source>
        <dbReference type="Proteomes" id="UP000283523"/>
    </source>
</evidence>
<name>A0A418M4H4_9BACT</name>
<comment type="caution">
    <text evidence="1">The sequence shown here is derived from an EMBL/GenBank/DDBJ whole genome shotgun (WGS) entry which is preliminary data.</text>
</comment>
<accession>A0A418M4H4</accession>
<proteinExistence type="predicted"/>
<gene>
    <name evidence="1" type="ORF">DYU11_22050</name>
</gene>
<organism evidence="1 2">
    <name type="scientific">Fibrisoma montanum</name>
    <dbReference type="NCBI Taxonomy" id="2305895"/>
    <lineage>
        <taxon>Bacteria</taxon>
        <taxon>Pseudomonadati</taxon>
        <taxon>Bacteroidota</taxon>
        <taxon>Cytophagia</taxon>
        <taxon>Cytophagales</taxon>
        <taxon>Spirosomataceae</taxon>
        <taxon>Fibrisoma</taxon>
    </lineage>
</organism>
<dbReference type="RefSeq" id="WP_119669887.1">
    <property type="nucleotide sequence ID" value="NZ_QXED01000006.1"/>
</dbReference>
<dbReference type="Pfam" id="PF12771">
    <property type="entry name" value="SusD-like_2"/>
    <property type="match status" value="1"/>
</dbReference>
<keyword evidence="1" id="KW-0449">Lipoprotein</keyword>
<keyword evidence="2" id="KW-1185">Reference proteome</keyword>
<dbReference type="EMBL" id="QXED01000006">
    <property type="protein sequence ID" value="RIV20717.1"/>
    <property type="molecule type" value="Genomic_DNA"/>
</dbReference>
<dbReference type="InterPro" id="IPR041662">
    <property type="entry name" value="SusD-like_2"/>
</dbReference>
<evidence type="ECO:0000313" key="1">
    <source>
        <dbReference type="EMBL" id="RIV20717.1"/>
    </source>
</evidence>
<reference evidence="1 2" key="1">
    <citation type="submission" date="2018-08" db="EMBL/GenBank/DDBJ databases">
        <title>Fibrisoma montanum sp. nov., isolated from Danxia mountain soil.</title>
        <authorList>
            <person name="Huang Y."/>
        </authorList>
    </citation>
    <scope>NUCLEOTIDE SEQUENCE [LARGE SCALE GENOMIC DNA]</scope>
    <source>
        <strain evidence="1 2">HYT19</strain>
    </source>
</reference>
<dbReference type="PROSITE" id="PS51257">
    <property type="entry name" value="PROKAR_LIPOPROTEIN"/>
    <property type="match status" value="1"/>
</dbReference>
<dbReference type="InterPro" id="IPR011990">
    <property type="entry name" value="TPR-like_helical_dom_sf"/>
</dbReference>
<dbReference type="SUPFAM" id="SSF48452">
    <property type="entry name" value="TPR-like"/>
    <property type="match status" value="1"/>
</dbReference>
<dbReference type="OrthoDB" id="843771at2"/>
<dbReference type="AlphaFoldDB" id="A0A418M4H4"/>
<sequence length="569" mass="63105">MITPYKKYVAGLLTVGTLVFSGCQKEAFVETNINPEGLTSVPPGSQFLNATINIHNRDFEAFYDYYRRIMPWMQYSTGVTGNGQNFTQVYDNFGQRYGSLYTGIGNALTDVEKLVGDLPAEEQPRYVHMIRIARVLKAYYTFYVSDIYGSIPYTEAFQARYGGTQTPKYDAQPALFATLDAELKEAITTLKTPQSAPQVALGTNDQYYAGNTQQWVKAANALRLKIASRLAKRDPAKLKTIAQEVLSSPAADLMSSNADSWVFVTPAGFTGDAGSNFFPEVLRASKPLVDFMYEAKDPRIDAFFTPNGYSQANIDLLIANRQLPAGTKESPRRYIGSFTSPDESAVQQNVRQYYTVRTLAVNGANQTFDTLSYIQPRLFQASYAVNGTAGTGRNYFPVINYADFCLMRAEMAATGITTEDAKTWYETGVTASIDWYDMVAQGGQLTNYTPVTAAEKTAYLAQPKVAFNPAKALDQIASQQYLHFLRQPSEGWATWKRTGFPNATSTVMLPNLISNGAVLTVPRRAPLSIPSPTEPNYANRKAAYDDMAKEPGFGRDLQDATGRVWWDRP</sequence>
<dbReference type="Gene3D" id="1.25.40.390">
    <property type="match status" value="1"/>
</dbReference>
<protein>
    <submittedName>
        <fullName evidence="1">SusD/RagB family nutrient-binding outer membrane lipoprotein</fullName>
    </submittedName>
</protein>